<accession>A0ABT0RSY1</accession>
<dbReference type="RefSeq" id="WP_249903456.1">
    <property type="nucleotide sequence ID" value="NZ_JAMGBA010000001.1"/>
</dbReference>
<sequence length="577" mass="63149">MDTISLSHLSPANRRLLDERITALDLAKLDLPIFWRRCSVDLLLVTDGLSFSPTADFGLGTFVKILLDTSLWGQVRITLANIGPWTSFHNDPSLLSETRIVRRIDNFRFDNSGHFNPAQFDAVFLFGIDDFYPSSIRSGGTLDDSEIDILSAFQNGGGGLFATGDHGKLGFAMCSKVSRARNMRYWDSFPSTDPATDDVSMSGPRRNDTNVFNAGSNFFDDQSDDIPQRITPLLYTRWTGLFRYRYPHPLLCGSNGVIRVMPDHPHEGQCRTPGKLTGTIKVSGADVPEYPPAVPGGTRPVPEIISWNSVAAGRTSGGKSPTTAQSFPGICAYDGHRSRVGRVVTDATWHHFVNVNLIGIDGVEPPDRWAIGFLASAAGQAAFEEIKAYYRNLMLWLSRPATISCLRTGILVTLALKDRVLEAVLTGRSVGLDRLSPRVLSLIGMHARDVLGRYAGRCQSIQIVIDLIEVEWREFIDPWVPIDPDPPVKNPVSDDPDAFPLVDLSPILDAVLGGALVAVSESLAHEDPKKLAKMKPEKIFDIAQKGASVALAKSREALDRTLGQARPFAQGGGKKSK</sequence>
<proteinExistence type="predicted"/>
<organism evidence="1 2">
    <name type="scientific">Sphingomonas caseinilyticus</name>
    <dbReference type="NCBI Taxonomy" id="2908205"/>
    <lineage>
        <taxon>Bacteria</taxon>
        <taxon>Pseudomonadati</taxon>
        <taxon>Pseudomonadota</taxon>
        <taxon>Alphaproteobacteria</taxon>
        <taxon>Sphingomonadales</taxon>
        <taxon>Sphingomonadaceae</taxon>
        <taxon>Sphingomonas</taxon>
    </lineage>
</organism>
<reference evidence="1 2" key="1">
    <citation type="submission" date="2022-05" db="EMBL/GenBank/DDBJ databases">
        <authorList>
            <person name="Jo J.-H."/>
            <person name="Im W.-T."/>
        </authorList>
    </citation>
    <scope>NUCLEOTIDE SEQUENCE [LARGE SCALE GENOMIC DNA]</scope>
    <source>
        <strain evidence="1 2">NSE70-1</strain>
    </source>
</reference>
<keyword evidence="2" id="KW-1185">Reference proteome</keyword>
<protein>
    <submittedName>
        <fullName evidence="1">Uncharacterized protein</fullName>
    </submittedName>
</protein>
<gene>
    <name evidence="1" type="ORF">LZ496_04865</name>
</gene>
<evidence type="ECO:0000313" key="2">
    <source>
        <dbReference type="Proteomes" id="UP001203410"/>
    </source>
</evidence>
<dbReference type="EMBL" id="JAMGBA010000001">
    <property type="protein sequence ID" value="MCL6698117.1"/>
    <property type="molecule type" value="Genomic_DNA"/>
</dbReference>
<dbReference type="Proteomes" id="UP001203410">
    <property type="component" value="Unassembled WGS sequence"/>
</dbReference>
<evidence type="ECO:0000313" key="1">
    <source>
        <dbReference type="EMBL" id="MCL6698117.1"/>
    </source>
</evidence>
<comment type="caution">
    <text evidence="1">The sequence shown here is derived from an EMBL/GenBank/DDBJ whole genome shotgun (WGS) entry which is preliminary data.</text>
</comment>
<name>A0ABT0RSY1_9SPHN</name>